<protein>
    <recommendedName>
        <fullName evidence="3">Outer membrane protein beta-barrel domain-containing protein</fullName>
    </recommendedName>
</protein>
<evidence type="ECO:0008006" key="3">
    <source>
        <dbReference type="Google" id="ProtNLM"/>
    </source>
</evidence>
<gene>
    <name evidence="1" type="ORF">NH26_14640</name>
</gene>
<accession>A0A1S1Z336</accession>
<dbReference type="EMBL" id="JRYR02000001">
    <property type="protein sequence ID" value="OHX67495.1"/>
    <property type="molecule type" value="Genomic_DNA"/>
</dbReference>
<comment type="caution">
    <text evidence="1">The sequence shown here is derived from an EMBL/GenBank/DDBJ whole genome shotgun (WGS) entry which is preliminary data.</text>
</comment>
<evidence type="ECO:0000313" key="1">
    <source>
        <dbReference type="EMBL" id="OHX67495.1"/>
    </source>
</evidence>
<proteinExistence type="predicted"/>
<dbReference type="Proteomes" id="UP000179797">
    <property type="component" value="Unassembled WGS sequence"/>
</dbReference>
<dbReference type="OrthoDB" id="1091532at2"/>
<dbReference type="RefSeq" id="WP_044227364.1">
    <property type="nucleotide sequence ID" value="NZ_JRYR02000001.1"/>
</dbReference>
<organism evidence="1 2">
    <name type="scientific">Flammeovirga pacifica</name>
    <dbReference type="NCBI Taxonomy" id="915059"/>
    <lineage>
        <taxon>Bacteria</taxon>
        <taxon>Pseudomonadati</taxon>
        <taxon>Bacteroidota</taxon>
        <taxon>Cytophagia</taxon>
        <taxon>Cytophagales</taxon>
        <taxon>Flammeovirgaceae</taxon>
        <taxon>Flammeovirga</taxon>
    </lineage>
</organism>
<evidence type="ECO:0000313" key="2">
    <source>
        <dbReference type="Proteomes" id="UP000179797"/>
    </source>
</evidence>
<reference evidence="1 2" key="1">
    <citation type="journal article" date="2012" name="Int. J. Syst. Evol. Microbiol.">
        <title>Flammeovirga pacifica sp. nov., isolated from deep-sea sediment.</title>
        <authorList>
            <person name="Xu H."/>
            <person name="Fu Y."/>
            <person name="Yang N."/>
            <person name="Ding Z."/>
            <person name="Lai Q."/>
            <person name="Zeng R."/>
        </authorList>
    </citation>
    <scope>NUCLEOTIDE SEQUENCE [LARGE SCALE GENOMIC DNA]</scope>
    <source>
        <strain evidence="2">DSM 24597 / LMG 26175 / WPAGA1</strain>
    </source>
</reference>
<sequence>MKARFFIALLFFITLSNTFSQQLDKIGKENPVKISGGLSFNQTAYSAWGMESRRDPYRYILSGNLNFDVYGMAIPVSFTYSNQDFNYNQPFNQFSISPTYKWLNFQLGYGNVSFSPYTLGGHTFLGAAVSGSPNDRWDFSVMYGRLRDAVLYDEENQNGEPSFRRMGYGFKTEYRHKTGNIGVTLFKAKDDPSSYKSDSIPEGLLPQDNLSTSVYFGQEIVSNLTIQSEIGVSILTTNTNAEKAANKGTDWLFNSRTSTSSYWAGNFGLNYQFKSWLFGTSYERIGPEYRTLGSYYANNDLETMSLNINGALFNSKVNIGGNFGTQRNNIDGENSSDMSNFNMALNLNWIVSKKVNTSFNYSNFRSYTVIRDQFEVINQSDPLHQFDTLNYTQLTDAGNLSVNWNISGSKKIIQNLNLNLNYQQTSDQQSDQAVNNANSQFWNGALGWNWGNKPLDLRLGFSANGSYSFAGNDIPSTFTAGPTISCTKGFLDKKIKARTSVSMNQSRSDNIVQSTVISWRLGASTTLNKSHSINLSSALMNRQRKIEAEDNSITELTVTLTYAYRFSAFNKKTRKN</sequence>
<dbReference type="AlphaFoldDB" id="A0A1S1Z336"/>
<dbReference type="STRING" id="915059.NH26_14640"/>
<keyword evidence="2" id="KW-1185">Reference proteome</keyword>
<name>A0A1S1Z336_FLAPC</name>